<dbReference type="AlphaFoldDB" id="A0A5P8WAH9"/>
<sequence length="608" mass="66419">MSPLGLNSLWVTSSSVATTLNHSIMQPPITVGTVLQNRYRIIQILGQGGFGRTYLAEDQRRFNELCAIKELISTATEALAREKAQELFHREAAILYQIEHPQVPKFRERFEQGQRLFLVEDYVAGQTYQALLAERQAMGQTFTEAEVLKLIQLLLPVLEHIHNRGIIHRDISPENIILRDSDAKPVLIDFGVVKELATRLRSPESTMPETTVGKLGYSPSEQMQTGGAYPSSDLYSLAVTAIVLLTGKEPRDLFDENQLTWNWQRWATVNPRFALVLNRMLNHIPSDRYQSAASVSIALQSLDKVNLPPLNTSNLQTMAVGRRPDSVPAAASPKKQPDPVIPPSSASSVLDNPLAIAAIGAAVVIVAGFGSWALVSSIRSQQKPTQTLPQNFPSPVISGGTTFTSTPTPEQPVISSRRLNLKASNPSTVTDTLKTNQIIRYTFLGQEGDNLTAFIDPGSSVLLTVFSPNQQPIDQNVQQVTSYKGPLLVTGRYTIELTLVPGVAESNYSLSVALETPVKPTPTETPQPIPTETPTPTFTETPLPIPTETPFPIPTQTPPPVPTEIPNPIFTQTPFPTPTETPSPIPTTGETPSFPPVDGTQPFSGQRN</sequence>
<evidence type="ECO:0000256" key="10">
    <source>
        <dbReference type="SAM" id="MobiDB-lite"/>
    </source>
</evidence>
<evidence type="ECO:0000256" key="9">
    <source>
        <dbReference type="PROSITE-ProRule" id="PRU10141"/>
    </source>
</evidence>
<keyword evidence="14" id="KW-1185">Reference proteome</keyword>
<evidence type="ECO:0000256" key="3">
    <source>
        <dbReference type="ARBA" id="ARBA00022679"/>
    </source>
</evidence>
<feature type="region of interest" description="Disordered" evidence="10">
    <location>
        <begin position="518"/>
        <end position="539"/>
    </location>
</feature>
<dbReference type="EC" id="2.7.11.1" evidence="1"/>
<evidence type="ECO:0000256" key="1">
    <source>
        <dbReference type="ARBA" id="ARBA00012513"/>
    </source>
</evidence>
<dbReference type="InterPro" id="IPR000719">
    <property type="entry name" value="Prot_kinase_dom"/>
</dbReference>
<evidence type="ECO:0000313" key="13">
    <source>
        <dbReference type="EMBL" id="QFS49176.1"/>
    </source>
</evidence>
<evidence type="ECO:0000256" key="2">
    <source>
        <dbReference type="ARBA" id="ARBA00022527"/>
    </source>
</evidence>
<organism evidence="13 14">
    <name type="scientific">Nostoc sphaeroides CCNUC1</name>
    <dbReference type="NCBI Taxonomy" id="2653204"/>
    <lineage>
        <taxon>Bacteria</taxon>
        <taxon>Bacillati</taxon>
        <taxon>Cyanobacteriota</taxon>
        <taxon>Cyanophyceae</taxon>
        <taxon>Nostocales</taxon>
        <taxon>Nostocaceae</taxon>
        <taxon>Nostoc</taxon>
    </lineage>
</organism>
<dbReference type="SUPFAM" id="SSF56112">
    <property type="entry name" value="Protein kinase-like (PK-like)"/>
    <property type="match status" value="1"/>
</dbReference>
<evidence type="ECO:0000313" key="14">
    <source>
        <dbReference type="Proteomes" id="UP000326678"/>
    </source>
</evidence>
<evidence type="ECO:0000256" key="4">
    <source>
        <dbReference type="ARBA" id="ARBA00022741"/>
    </source>
</evidence>
<evidence type="ECO:0000259" key="12">
    <source>
        <dbReference type="PROSITE" id="PS50011"/>
    </source>
</evidence>
<dbReference type="GO" id="GO:0004674">
    <property type="term" value="F:protein serine/threonine kinase activity"/>
    <property type="evidence" value="ECO:0007669"/>
    <property type="project" value="UniProtKB-KW"/>
</dbReference>
<keyword evidence="4 9" id="KW-0547">Nucleotide-binding</keyword>
<dbReference type="Gene3D" id="1.10.510.10">
    <property type="entry name" value="Transferase(Phosphotransferase) domain 1"/>
    <property type="match status" value="1"/>
</dbReference>
<gene>
    <name evidence="13" type="ORF">GXM_06670</name>
</gene>
<comment type="catalytic activity">
    <reaction evidence="8">
        <text>L-seryl-[protein] + ATP = O-phospho-L-seryl-[protein] + ADP + H(+)</text>
        <dbReference type="Rhea" id="RHEA:17989"/>
        <dbReference type="Rhea" id="RHEA-COMP:9863"/>
        <dbReference type="Rhea" id="RHEA-COMP:11604"/>
        <dbReference type="ChEBI" id="CHEBI:15378"/>
        <dbReference type="ChEBI" id="CHEBI:29999"/>
        <dbReference type="ChEBI" id="CHEBI:30616"/>
        <dbReference type="ChEBI" id="CHEBI:83421"/>
        <dbReference type="ChEBI" id="CHEBI:456216"/>
        <dbReference type="EC" id="2.7.11.1"/>
    </reaction>
</comment>
<keyword evidence="5 13" id="KW-0418">Kinase</keyword>
<feature type="compositionally biased region" description="Pro residues" evidence="10">
    <location>
        <begin position="519"/>
        <end position="533"/>
    </location>
</feature>
<dbReference type="PANTHER" id="PTHR24363">
    <property type="entry name" value="SERINE/THREONINE PROTEIN KINASE"/>
    <property type="match status" value="1"/>
</dbReference>
<dbReference type="PROSITE" id="PS50011">
    <property type="entry name" value="PROTEIN_KINASE_DOM"/>
    <property type="match status" value="1"/>
</dbReference>
<feature type="domain" description="Protein kinase" evidence="12">
    <location>
        <begin position="39"/>
        <end position="302"/>
    </location>
</feature>
<dbReference type="KEGG" id="nsh:GXM_06670"/>
<evidence type="ECO:0000256" key="7">
    <source>
        <dbReference type="ARBA" id="ARBA00047899"/>
    </source>
</evidence>
<protein>
    <recommendedName>
        <fullName evidence="1">non-specific serine/threonine protein kinase</fullName>
        <ecNumber evidence="1">2.7.11.1</ecNumber>
    </recommendedName>
</protein>
<keyword evidence="6 9" id="KW-0067">ATP-binding</keyword>
<dbReference type="PROSITE" id="PS00107">
    <property type="entry name" value="PROTEIN_KINASE_ATP"/>
    <property type="match status" value="1"/>
</dbReference>
<evidence type="ECO:0000256" key="11">
    <source>
        <dbReference type="SAM" id="Phobius"/>
    </source>
</evidence>
<reference evidence="13 14" key="1">
    <citation type="submission" date="2019-10" db="EMBL/GenBank/DDBJ databases">
        <title>Genomic and transcriptomic insights into the perfect genentic adaptation of a filamentous nitrogen-fixing cyanobacterium to rice fields.</title>
        <authorList>
            <person name="Chen Z."/>
        </authorList>
    </citation>
    <scope>NUCLEOTIDE SEQUENCE [LARGE SCALE GENOMIC DNA]</scope>
    <source>
        <strain evidence="13">CCNUC1</strain>
    </source>
</reference>
<feature type="region of interest" description="Disordered" evidence="10">
    <location>
        <begin position="557"/>
        <end position="608"/>
    </location>
</feature>
<proteinExistence type="predicted"/>
<dbReference type="InterPro" id="IPR017441">
    <property type="entry name" value="Protein_kinase_ATP_BS"/>
</dbReference>
<name>A0A5P8WAH9_9NOSO</name>
<keyword evidence="11" id="KW-0472">Membrane</keyword>
<dbReference type="InterPro" id="IPR008266">
    <property type="entry name" value="Tyr_kinase_AS"/>
</dbReference>
<dbReference type="EMBL" id="CP045226">
    <property type="protein sequence ID" value="QFS49176.1"/>
    <property type="molecule type" value="Genomic_DNA"/>
</dbReference>
<feature type="compositionally biased region" description="Pro residues" evidence="10">
    <location>
        <begin position="575"/>
        <end position="585"/>
    </location>
</feature>
<dbReference type="GO" id="GO:0005524">
    <property type="term" value="F:ATP binding"/>
    <property type="evidence" value="ECO:0007669"/>
    <property type="project" value="UniProtKB-UniRule"/>
</dbReference>
<dbReference type="PROSITE" id="PS00109">
    <property type="entry name" value="PROTEIN_KINASE_TYR"/>
    <property type="match status" value="1"/>
</dbReference>
<keyword evidence="2 13" id="KW-0723">Serine/threonine-protein kinase</keyword>
<keyword evidence="11" id="KW-1133">Transmembrane helix</keyword>
<feature type="binding site" evidence="9">
    <location>
        <position position="69"/>
    </location>
    <ligand>
        <name>ATP</name>
        <dbReference type="ChEBI" id="CHEBI:30616"/>
    </ligand>
</feature>
<comment type="catalytic activity">
    <reaction evidence="7">
        <text>L-threonyl-[protein] + ATP = O-phospho-L-threonyl-[protein] + ADP + H(+)</text>
        <dbReference type="Rhea" id="RHEA:46608"/>
        <dbReference type="Rhea" id="RHEA-COMP:11060"/>
        <dbReference type="Rhea" id="RHEA-COMP:11605"/>
        <dbReference type="ChEBI" id="CHEBI:15378"/>
        <dbReference type="ChEBI" id="CHEBI:30013"/>
        <dbReference type="ChEBI" id="CHEBI:30616"/>
        <dbReference type="ChEBI" id="CHEBI:61977"/>
        <dbReference type="ChEBI" id="CHEBI:456216"/>
        <dbReference type="EC" id="2.7.11.1"/>
    </reaction>
</comment>
<dbReference type="Gene3D" id="2.60.120.380">
    <property type="match status" value="1"/>
</dbReference>
<accession>A0A5P8WAH9</accession>
<dbReference type="Proteomes" id="UP000326678">
    <property type="component" value="Chromosome Gxm1"/>
</dbReference>
<keyword evidence="3" id="KW-0808">Transferase</keyword>
<dbReference type="Pfam" id="PF00069">
    <property type="entry name" value="Pkinase"/>
    <property type="match status" value="1"/>
</dbReference>
<feature type="region of interest" description="Disordered" evidence="10">
    <location>
        <begin position="321"/>
        <end position="345"/>
    </location>
</feature>
<dbReference type="CDD" id="cd14014">
    <property type="entry name" value="STKc_PknB_like"/>
    <property type="match status" value="1"/>
</dbReference>
<dbReference type="InterPro" id="IPR011009">
    <property type="entry name" value="Kinase-like_dom_sf"/>
</dbReference>
<dbReference type="PANTHER" id="PTHR24363:SF0">
    <property type="entry name" value="SERINE_THREONINE KINASE LIKE DOMAIN CONTAINING 1"/>
    <property type="match status" value="1"/>
</dbReference>
<dbReference type="Gene3D" id="3.30.200.20">
    <property type="entry name" value="Phosphorylase Kinase, domain 1"/>
    <property type="match status" value="1"/>
</dbReference>
<evidence type="ECO:0000256" key="5">
    <source>
        <dbReference type="ARBA" id="ARBA00022777"/>
    </source>
</evidence>
<feature type="transmembrane region" description="Helical" evidence="11">
    <location>
        <begin position="354"/>
        <end position="375"/>
    </location>
</feature>
<evidence type="ECO:0000256" key="6">
    <source>
        <dbReference type="ARBA" id="ARBA00022840"/>
    </source>
</evidence>
<keyword evidence="11" id="KW-0812">Transmembrane</keyword>
<evidence type="ECO:0000256" key="8">
    <source>
        <dbReference type="ARBA" id="ARBA00048679"/>
    </source>
</evidence>